<name>A0A3E2BPT6_9BACT</name>
<dbReference type="Proteomes" id="UP000257323">
    <property type="component" value="Unassembled WGS sequence"/>
</dbReference>
<evidence type="ECO:0000259" key="6">
    <source>
        <dbReference type="Pfam" id="PF04893"/>
    </source>
</evidence>
<sequence length="198" mass="21343">MNLVPRVQGLILKPKEEWDKIKSETATVADIFKSYLVIMAAIPAVAQFLGYWLIGVTVPLRGPIRLGVGSSLGRAVVSYILSLASVFILALIINALAPTFSSKPDQIQSLKLAAYSMAPYYVAGIFYLIPVLSILTVLAGIYSLYVLYLGFKAGLMETPPDKIMGYFVVTVVVAIVLMLVVGLVVGAIFSLSTFYSGL</sequence>
<gene>
    <name evidence="7" type="ORF">OP8BY_1270</name>
</gene>
<reference evidence="7 8" key="1">
    <citation type="submission" date="2018-08" db="EMBL/GenBank/DDBJ databases">
        <title>Genome analysis of the thermophilic bacterium of the candidate phylum Aminicenantes from deep subsurface aquifer revealed its physiology and ecological role.</title>
        <authorList>
            <person name="Kadnikov V.V."/>
            <person name="Mardanov A.V."/>
            <person name="Beletsky A.V."/>
            <person name="Karnachuk O.V."/>
            <person name="Ravin N.V."/>
        </authorList>
    </citation>
    <scope>NUCLEOTIDE SEQUENCE [LARGE SCALE GENOMIC DNA]</scope>
    <source>
        <strain evidence="7">BY38</strain>
    </source>
</reference>
<dbReference type="AlphaFoldDB" id="A0A3E2BPT6"/>
<comment type="subcellular location">
    <subcellularLocation>
        <location evidence="1">Membrane</location>
        <topology evidence="1">Multi-pass membrane protein</topology>
    </subcellularLocation>
</comment>
<evidence type="ECO:0000313" key="8">
    <source>
        <dbReference type="Proteomes" id="UP000257323"/>
    </source>
</evidence>
<keyword evidence="3 5" id="KW-1133">Transmembrane helix</keyword>
<organism evidence="7 8">
    <name type="scientific">Candidatus Saccharicenans subterraneus</name>
    <dbReference type="NCBI Taxonomy" id="2508984"/>
    <lineage>
        <taxon>Bacteria</taxon>
        <taxon>Candidatus Aminicenantota</taxon>
        <taxon>Candidatus Aminicenantia</taxon>
        <taxon>Candidatus Aminicenantales</taxon>
        <taxon>Candidatus Saccharicenantaceae</taxon>
        <taxon>Candidatus Saccharicenans</taxon>
    </lineage>
</organism>
<evidence type="ECO:0000313" key="7">
    <source>
        <dbReference type="EMBL" id="RFT16657.1"/>
    </source>
</evidence>
<evidence type="ECO:0000256" key="4">
    <source>
        <dbReference type="ARBA" id="ARBA00023136"/>
    </source>
</evidence>
<evidence type="ECO:0000256" key="3">
    <source>
        <dbReference type="ARBA" id="ARBA00022989"/>
    </source>
</evidence>
<keyword evidence="2 5" id="KW-0812">Transmembrane</keyword>
<evidence type="ECO:0000256" key="2">
    <source>
        <dbReference type="ARBA" id="ARBA00022692"/>
    </source>
</evidence>
<dbReference type="GO" id="GO:0016020">
    <property type="term" value="C:membrane"/>
    <property type="evidence" value="ECO:0007669"/>
    <property type="project" value="UniProtKB-SubCell"/>
</dbReference>
<protein>
    <recommendedName>
        <fullName evidence="6">Yip1 domain-containing protein</fullName>
    </recommendedName>
</protein>
<feature type="transmembrane region" description="Helical" evidence="5">
    <location>
        <begin position="163"/>
        <end position="189"/>
    </location>
</feature>
<feature type="domain" description="Yip1" evidence="6">
    <location>
        <begin position="9"/>
        <end position="180"/>
    </location>
</feature>
<comment type="caution">
    <text evidence="7">The sequence shown here is derived from an EMBL/GenBank/DDBJ whole genome shotgun (WGS) entry which is preliminary data.</text>
</comment>
<dbReference type="InterPro" id="IPR006977">
    <property type="entry name" value="Yip1_dom"/>
</dbReference>
<keyword evidence="4 5" id="KW-0472">Membrane</keyword>
<evidence type="ECO:0000256" key="1">
    <source>
        <dbReference type="ARBA" id="ARBA00004141"/>
    </source>
</evidence>
<feature type="transmembrane region" description="Helical" evidence="5">
    <location>
        <begin position="120"/>
        <end position="151"/>
    </location>
</feature>
<accession>A0A3E2BPT6</accession>
<proteinExistence type="predicted"/>
<feature type="transmembrane region" description="Helical" evidence="5">
    <location>
        <begin position="35"/>
        <end position="54"/>
    </location>
</feature>
<dbReference type="Pfam" id="PF04893">
    <property type="entry name" value="Yip1"/>
    <property type="match status" value="1"/>
</dbReference>
<dbReference type="EMBL" id="QUAH01000002">
    <property type="protein sequence ID" value="RFT16657.1"/>
    <property type="molecule type" value="Genomic_DNA"/>
</dbReference>
<feature type="transmembrane region" description="Helical" evidence="5">
    <location>
        <begin position="75"/>
        <end position="100"/>
    </location>
</feature>
<evidence type="ECO:0000256" key="5">
    <source>
        <dbReference type="SAM" id="Phobius"/>
    </source>
</evidence>